<sequence length="65" mass="7685">MFRIIRTRTNRQLNTSIQELHDRGESERRWRLTAEQRIERALALLEGQDTELAARLRAVLQGDQP</sequence>
<dbReference type="RefSeq" id="WP_381184898.1">
    <property type="nucleotide sequence ID" value="NZ_JBHSFK010000046.1"/>
</dbReference>
<keyword evidence="2" id="KW-1185">Reference proteome</keyword>
<dbReference type="EMBL" id="JBHSFK010000046">
    <property type="protein sequence ID" value="MFC4506674.1"/>
    <property type="molecule type" value="Genomic_DNA"/>
</dbReference>
<organism evidence="1 2">
    <name type="scientific">Streptomyces vulcanius</name>
    <dbReference type="NCBI Taxonomy" id="1441876"/>
    <lineage>
        <taxon>Bacteria</taxon>
        <taxon>Bacillati</taxon>
        <taxon>Actinomycetota</taxon>
        <taxon>Actinomycetes</taxon>
        <taxon>Kitasatosporales</taxon>
        <taxon>Streptomycetaceae</taxon>
        <taxon>Streptomyces</taxon>
    </lineage>
</organism>
<name>A0ABV9B3C2_9ACTN</name>
<accession>A0ABV9B3C2</accession>
<protein>
    <submittedName>
        <fullName evidence="1">Uncharacterized protein</fullName>
    </submittedName>
</protein>
<gene>
    <name evidence="1" type="ORF">ACFPIH_45745</name>
</gene>
<dbReference type="Proteomes" id="UP001595839">
    <property type="component" value="Unassembled WGS sequence"/>
</dbReference>
<proteinExistence type="predicted"/>
<evidence type="ECO:0000313" key="2">
    <source>
        <dbReference type="Proteomes" id="UP001595839"/>
    </source>
</evidence>
<evidence type="ECO:0000313" key="1">
    <source>
        <dbReference type="EMBL" id="MFC4506674.1"/>
    </source>
</evidence>
<reference evidence="2" key="1">
    <citation type="journal article" date="2019" name="Int. J. Syst. Evol. Microbiol.">
        <title>The Global Catalogue of Microorganisms (GCM) 10K type strain sequencing project: providing services to taxonomists for standard genome sequencing and annotation.</title>
        <authorList>
            <consortium name="The Broad Institute Genomics Platform"/>
            <consortium name="The Broad Institute Genome Sequencing Center for Infectious Disease"/>
            <person name="Wu L."/>
            <person name="Ma J."/>
        </authorList>
    </citation>
    <scope>NUCLEOTIDE SEQUENCE [LARGE SCALE GENOMIC DNA]</scope>
    <source>
        <strain evidence="2">CGMCC 4.7177</strain>
    </source>
</reference>
<comment type="caution">
    <text evidence="1">The sequence shown here is derived from an EMBL/GenBank/DDBJ whole genome shotgun (WGS) entry which is preliminary data.</text>
</comment>